<evidence type="ECO:0008006" key="3">
    <source>
        <dbReference type="Google" id="ProtNLM"/>
    </source>
</evidence>
<gene>
    <name evidence="1" type="ORF">ACFPZN_05865</name>
</gene>
<evidence type="ECO:0000313" key="2">
    <source>
        <dbReference type="Proteomes" id="UP001596074"/>
    </source>
</evidence>
<accession>A0ABW0ZUR6</accession>
<dbReference type="EMBL" id="JBHSON010000006">
    <property type="protein sequence ID" value="MFC5745133.1"/>
    <property type="molecule type" value="Genomic_DNA"/>
</dbReference>
<dbReference type="RefSeq" id="WP_378280758.1">
    <property type="nucleotide sequence ID" value="NZ_JBHSON010000006.1"/>
</dbReference>
<name>A0ABW0ZUR6_9ACTN</name>
<sequence length="344" mass="37100">MDWGEIRAFLNGNRHALGEVAGALYPDALRVEGTPLLSRPEWLPATPLPLESVRLHWEPAPEPPAVADPGEGLPAGYRTYAEAMRALAPPRVFEDRPSYRLLDAALTGGTPTLTLGPSHYFAGLNVGEAVAHELAAASDASAVDAADAARAKTLPLRRRVGDPCDLSRRTALPAITTVTVTESGSYVLHWRDPAKVVHAGGLYQVMPVGVFQPLADERADLDLWRCMVREFSEELLGTGEDYGPGFDQESWPFHRALSTARAEGRIAVHCLGLGVDPLTLALDVLTVAVFDDATFDDLFEGLVAVNAEGRVARARFDGTVPAPMQPAGAAALRLAWRHRPALWR</sequence>
<reference evidence="2" key="1">
    <citation type="journal article" date="2019" name="Int. J. Syst. Evol. Microbiol.">
        <title>The Global Catalogue of Microorganisms (GCM) 10K type strain sequencing project: providing services to taxonomists for standard genome sequencing and annotation.</title>
        <authorList>
            <consortium name="The Broad Institute Genomics Platform"/>
            <consortium name="The Broad Institute Genome Sequencing Center for Infectious Disease"/>
            <person name="Wu L."/>
            <person name="Ma J."/>
        </authorList>
    </citation>
    <scope>NUCLEOTIDE SEQUENCE [LARGE SCALE GENOMIC DNA]</scope>
    <source>
        <strain evidence="2">KCTC 42087</strain>
    </source>
</reference>
<dbReference type="Proteomes" id="UP001596074">
    <property type="component" value="Unassembled WGS sequence"/>
</dbReference>
<comment type="caution">
    <text evidence="1">The sequence shown here is derived from an EMBL/GenBank/DDBJ whole genome shotgun (WGS) entry which is preliminary data.</text>
</comment>
<protein>
    <recommendedName>
        <fullName evidence="3">Transcriptional regulator</fullName>
    </recommendedName>
</protein>
<proteinExistence type="predicted"/>
<organism evidence="1 2">
    <name type="scientific">Actinomadura rugatobispora</name>
    <dbReference type="NCBI Taxonomy" id="1994"/>
    <lineage>
        <taxon>Bacteria</taxon>
        <taxon>Bacillati</taxon>
        <taxon>Actinomycetota</taxon>
        <taxon>Actinomycetes</taxon>
        <taxon>Streptosporangiales</taxon>
        <taxon>Thermomonosporaceae</taxon>
        <taxon>Actinomadura</taxon>
    </lineage>
</organism>
<keyword evidence="2" id="KW-1185">Reference proteome</keyword>
<evidence type="ECO:0000313" key="1">
    <source>
        <dbReference type="EMBL" id="MFC5745133.1"/>
    </source>
</evidence>